<proteinExistence type="predicted"/>
<accession>A0A0F9FA03</accession>
<keyword evidence="2" id="KW-0812">Transmembrane</keyword>
<feature type="region of interest" description="Disordered" evidence="1">
    <location>
        <begin position="35"/>
        <end position="57"/>
    </location>
</feature>
<keyword evidence="2" id="KW-0472">Membrane</keyword>
<sequence length="57" mass="6101">MEFLAFSIAVVLVALIAFFAGFVIGRAVERVRSREVSGWRKSAGNKPGSGMDDISSP</sequence>
<organism evidence="3">
    <name type="scientific">marine sediment metagenome</name>
    <dbReference type="NCBI Taxonomy" id="412755"/>
    <lineage>
        <taxon>unclassified sequences</taxon>
        <taxon>metagenomes</taxon>
        <taxon>ecological metagenomes</taxon>
    </lineage>
</organism>
<name>A0A0F9FA03_9ZZZZ</name>
<dbReference type="EMBL" id="LAZR01024399">
    <property type="protein sequence ID" value="KKL75276.1"/>
    <property type="molecule type" value="Genomic_DNA"/>
</dbReference>
<comment type="caution">
    <text evidence="3">The sequence shown here is derived from an EMBL/GenBank/DDBJ whole genome shotgun (WGS) entry which is preliminary data.</text>
</comment>
<protein>
    <submittedName>
        <fullName evidence="3">Uncharacterized protein</fullName>
    </submittedName>
</protein>
<dbReference type="AlphaFoldDB" id="A0A0F9FA03"/>
<evidence type="ECO:0000256" key="1">
    <source>
        <dbReference type="SAM" id="MobiDB-lite"/>
    </source>
</evidence>
<reference evidence="3" key="1">
    <citation type="journal article" date="2015" name="Nature">
        <title>Complex archaea that bridge the gap between prokaryotes and eukaryotes.</title>
        <authorList>
            <person name="Spang A."/>
            <person name="Saw J.H."/>
            <person name="Jorgensen S.L."/>
            <person name="Zaremba-Niedzwiedzka K."/>
            <person name="Martijn J."/>
            <person name="Lind A.E."/>
            <person name="van Eijk R."/>
            <person name="Schleper C."/>
            <person name="Guy L."/>
            <person name="Ettema T.J."/>
        </authorList>
    </citation>
    <scope>NUCLEOTIDE SEQUENCE</scope>
</reference>
<feature type="transmembrane region" description="Helical" evidence="2">
    <location>
        <begin position="6"/>
        <end position="25"/>
    </location>
</feature>
<evidence type="ECO:0000256" key="2">
    <source>
        <dbReference type="SAM" id="Phobius"/>
    </source>
</evidence>
<gene>
    <name evidence="3" type="ORF">LCGC14_2056510</name>
</gene>
<keyword evidence="2" id="KW-1133">Transmembrane helix</keyword>
<evidence type="ECO:0000313" key="3">
    <source>
        <dbReference type="EMBL" id="KKL75276.1"/>
    </source>
</evidence>